<dbReference type="PANTHER" id="PTHR39181:SF1">
    <property type="entry name" value="TYROSINE-PROTEIN PHOSPHATASE YWQE"/>
    <property type="match status" value="1"/>
</dbReference>
<dbReference type="GO" id="GO:0030145">
    <property type="term" value="F:manganese ion binding"/>
    <property type="evidence" value="ECO:0007669"/>
    <property type="project" value="InterPro"/>
</dbReference>
<dbReference type="OrthoDB" id="9788539at2"/>
<proteinExistence type="inferred from homology"/>
<gene>
    <name evidence="5" type="ORF">EZ428_05325</name>
</gene>
<evidence type="ECO:0000256" key="1">
    <source>
        <dbReference type="ARBA" id="ARBA00005750"/>
    </source>
</evidence>
<keyword evidence="3" id="KW-0378">Hydrolase</keyword>
<evidence type="ECO:0000313" key="6">
    <source>
        <dbReference type="Proteomes" id="UP000292884"/>
    </source>
</evidence>
<dbReference type="Pfam" id="PF19567">
    <property type="entry name" value="CpsB_CapC"/>
    <property type="match status" value="1"/>
</dbReference>
<comment type="caution">
    <text evidence="5">The sequence shown here is derived from an EMBL/GenBank/DDBJ whole genome shotgun (WGS) entry which is preliminary data.</text>
</comment>
<evidence type="ECO:0000256" key="3">
    <source>
        <dbReference type="ARBA" id="ARBA00022801"/>
    </source>
</evidence>
<evidence type="ECO:0000256" key="2">
    <source>
        <dbReference type="ARBA" id="ARBA00013064"/>
    </source>
</evidence>
<dbReference type="RefSeq" id="WP_131552061.1">
    <property type="nucleotide sequence ID" value="NZ_SJSK01000001.1"/>
</dbReference>
<dbReference type="Gene3D" id="3.20.20.140">
    <property type="entry name" value="Metal-dependent hydrolases"/>
    <property type="match status" value="1"/>
</dbReference>
<name>A0A4R0N356_9SPHI</name>
<evidence type="ECO:0000256" key="4">
    <source>
        <dbReference type="ARBA" id="ARBA00051722"/>
    </source>
</evidence>
<dbReference type="GO" id="GO:0004725">
    <property type="term" value="F:protein tyrosine phosphatase activity"/>
    <property type="evidence" value="ECO:0007669"/>
    <property type="project" value="UniProtKB-EC"/>
</dbReference>
<dbReference type="EMBL" id="SJSK01000001">
    <property type="protein sequence ID" value="TCC94200.1"/>
    <property type="molecule type" value="Genomic_DNA"/>
</dbReference>
<dbReference type="InterPro" id="IPR016667">
    <property type="entry name" value="Caps_polysacc_synth_CpsB/CapC"/>
</dbReference>
<dbReference type="Proteomes" id="UP000292884">
    <property type="component" value="Unassembled WGS sequence"/>
</dbReference>
<accession>A0A4R0N356</accession>
<dbReference type="AlphaFoldDB" id="A0A4R0N356"/>
<evidence type="ECO:0000313" key="5">
    <source>
        <dbReference type="EMBL" id="TCC94200.1"/>
    </source>
</evidence>
<dbReference type="InterPro" id="IPR016195">
    <property type="entry name" value="Pol/histidinol_Pase-like"/>
</dbReference>
<organism evidence="5 6">
    <name type="scientific">Pedobacter frigiditerrae</name>
    <dbReference type="NCBI Taxonomy" id="2530452"/>
    <lineage>
        <taxon>Bacteria</taxon>
        <taxon>Pseudomonadati</taxon>
        <taxon>Bacteroidota</taxon>
        <taxon>Sphingobacteriia</taxon>
        <taxon>Sphingobacteriales</taxon>
        <taxon>Sphingobacteriaceae</taxon>
        <taxon>Pedobacter</taxon>
    </lineage>
</organism>
<comment type="catalytic activity">
    <reaction evidence="4">
        <text>O-phospho-L-tyrosyl-[protein] + H2O = L-tyrosyl-[protein] + phosphate</text>
        <dbReference type="Rhea" id="RHEA:10684"/>
        <dbReference type="Rhea" id="RHEA-COMP:10136"/>
        <dbReference type="Rhea" id="RHEA-COMP:20101"/>
        <dbReference type="ChEBI" id="CHEBI:15377"/>
        <dbReference type="ChEBI" id="CHEBI:43474"/>
        <dbReference type="ChEBI" id="CHEBI:46858"/>
        <dbReference type="ChEBI" id="CHEBI:61978"/>
        <dbReference type="EC" id="3.1.3.48"/>
    </reaction>
</comment>
<dbReference type="SUPFAM" id="SSF89550">
    <property type="entry name" value="PHP domain-like"/>
    <property type="match status" value="1"/>
</dbReference>
<keyword evidence="6" id="KW-1185">Reference proteome</keyword>
<protein>
    <recommendedName>
        <fullName evidence="2">protein-tyrosine-phosphatase</fullName>
        <ecNumber evidence="2">3.1.3.48</ecNumber>
    </recommendedName>
</protein>
<comment type="similarity">
    <text evidence="1">Belongs to the metallo-dependent hydrolases superfamily. CpsB/CapC family.</text>
</comment>
<sequence length="249" mass="28369">MLSFFKTKPPLVADLTWLGVDLHSHLLPGLDDGAPDLETSLFLIKKLNELGFSKFICTPHIFKELYPNTPASIGAALATVKESLKKAGSNIKVAAGAEYMIDGDFNMDEPLQLMPDNYILIEMSYLSEAPHIEQTVFDLQIKGYTVILAHPERYNFYHKSLSRYQRFKDMGCLFQLNLLSVTGYYGKEVKLVTDYLLKNKLYDLAATDLHHEKHLKALEHSVKNGELFKQIGNYPFKNQKLFDNNNNFT</sequence>
<dbReference type="PANTHER" id="PTHR39181">
    <property type="entry name" value="TYROSINE-PROTEIN PHOSPHATASE YWQE"/>
    <property type="match status" value="1"/>
</dbReference>
<reference evidence="5 6" key="1">
    <citation type="submission" date="2019-02" db="EMBL/GenBank/DDBJ databases">
        <title>Pedobacter sp. RP-1-13 sp. nov., isolated from Arctic soil.</title>
        <authorList>
            <person name="Dahal R.H."/>
        </authorList>
    </citation>
    <scope>NUCLEOTIDE SEQUENCE [LARGE SCALE GENOMIC DNA]</scope>
    <source>
        <strain evidence="5 6">RP-1-13</strain>
    </source>
</reference>
<dbReference type="EC" id="3.1.3.48" evidence="2"/>